<dbReference type="SUPFAM" id="SSF53244">
    <property type="entry name" value="MurD-like peptide ligases, peptide-binding domain"/>
    <property type="match status" value="1"/>
</dbReference>
<evidence type="ECO:0000259" key="5">
    <source>
        <dbReference type="Pfam" id="PF02875"/>
    </source>
</evidence>
<dbReference type="InterPro" id="IPR013221">
    <property type="entry name" value="Mur_ligase_cen"/>
</dbReference>
<dbReference type="InterPro" id="IPR036565">
    <property type="entry name" value="Mur-like_cat_sf"/>
</dbReference>
<reference evidence="7" key="1">
    <citation type="submission" date="2020-08" db="EMBL/GenBank/DDBJ databases">
        <title>Genome public.</title>
        <authorList>
            <person name="Liu C."/>
            <person name="Sun Q."/>
        </authorList>
    </citation>
    <scope>NUCLEOTIDE SEQUENCE</scope>
    <source>
        <strain evidence="7">NSJ-44</strain>
    </source>
</reference>
<feature type="transmembrane region" description="Helical" evidence="4">
    <location>
        <begin position="55"/>
        <end position="73"/>
    </location>
</feature>
<keyword evidence="8" id="KW-1185">Reference proteome</keyword>
<name>A0A926D2D4_9FIRM</name>
<keyword evidence="4" id="KW-0812">Transmembrane</keyword>
<dbReference type="InterPro" id="IPR004101">
    <property type="entry name" value="Mur_ligase_C"/>
</dbReference>
<dbReference type="EMBL" id="JACRSO010000006">
    <property type="protein sequence ID" value="MBC8530214.1"/>
    <property type="molecule type" value="Genomic_DNA"/>
</dbReference>
<keyword evidence="3" id="KW-0067">ATP-binding</keyword>
<evidence type="ECO:0000256" key="2">
    <source>
        <dbReference type="ARBA" id="ARBA00022741"/>
    </source>
</evidence>
<dbReference type="SUPFAM" id="SSF53623">
    <property type="entry name" value="MurD-like peptide ligases, catalytic domain"/>
    <property type="match status" value="1"/>
</dbReference>
<dbReference type="Pfam" id="PF08245">
    <property type="entry name" value="Mur_ligase_M"/>
    <property type="match status" value="1"/>
</dbReference>
<dbReference type="Proteomes" id="UP000654279">
    <property type="component" value="Unassembled WGS sequence"/>
</dbReference>
<keyword evidence="4" id="KW-1133">Transmembrane helix</keyword>
<keyword evidence="1 7" id="KW-0436">Ligase</keyword>
<feature type="domain" description="Mur ligase central" evidence="6">
    <location>
        <begin position="207"/>
        <end position="398"/>
    </location>
</feature>
<dbReference type="InterPro" id="IPR036615">
    <property type="entry name" value="Mur_ligase_C_dom_sf"/>
</dbReference>
<evidence type="ECO:0000256" key="4">
    <source>
        <dbReference type="SAM" id="Phobius"/>
    </source>
</evidence>
<feature type="transmembrane region" description="Helical" evidence="4">
    <location>
        <begin position="124"/>
        <end position="146"/>
    </location>
</feature>
<dbReference type="Gene3D" id="3.40.1190.10">
    <property type="entry name" value="Mur-like, catalytic domain"/>
    <property type="match status" value="1"/>
</dbReference>
<dbReference type="InterPro" id="IPR051046">
    <property type="entry name" value="MurCDEF_CellWall_CoF430Synth"/>
</dbReference>
<gene>
    <name evidence="7" type="ORF">H8699_12295</name>
</gene>
<protein>
    <submittedName>
        <fullName evidence="7">UDP-N-acetylmuramoyl-tripeptide--D-alanyl-D-alanine ligase</fullName>
    </submittedName>
</protein>
<sequence length="551" mass="60549">MLDMFLSPWVYSPVIIILAALLALGCTKGYIHMLQLESYQLPGYFRWFKQNDNKLYTATLLVALPAAIVDAAYTFLRNQLPDASAWWGYAVSAVLVVSALIFMSQQKKQPAKKLLVYTARVKRLVAAIVVLEALVLAAATVVMYFYNAPAIFLALRLALYALVLLMPFWVALAAAVMQPIERAIAKKYFKEAQRNILENEALIRIGITGSYGKTSTKFILGTILGEKYRVLVTPSSYNTPMGVTRVIREQLMPDHEVFIAEMGARHVGDIKEMCELVKPMHGLLTSIGPQHLETFGSIENVAATKYELMEALPENGIAIFPDDGAHCTRLYTTTEGLDKALFGVDEGEGRLVWAKDLSFGPEGSRFTLCTQDGQEEECTTQLLGRHNVQNIVGCAAMALKLGLTLQEIAKGIAKVEPVEHRLQLIPGANGVTVIDDAFNANPAGARMAMEVLGQFPGRHIVITPGMVELGEQETKLNRAFGEQMASAADIAILVGEKRTRPIVEGLLAQKFDEDNIKVVANLEEATQLLGTLTRAGDVVLFENDLPDNYNE</sequence>
<keyword evidence="2" id="KW-0547">Nucleotide-binding</keyword>
<feature type="transmembrane region" description="Helical" evidence="4">
    <location>
        <begin position="158"/>
        <end position="177"/>
    </location>
</feature>
<dbReference type="GO" id="GO:0005524">
    <property type="term" value="F:ATP binding"/>
    <property type="evidence" value="ECO:0007669"/>
    <property type="project" value="UniProtKB-KW"/>
</dbReference>
<comment type="caution">
    <text evidence="7">The sequence shown here is derived from an EMBL/GenBank/DDBJ whole genome shotgun (WGS) entry which is preliminary data.</text>
</comment>
<accession>A0A926D2D4</accession>
<proteinExistence type="predicted"/>
<dbReference type="AlphaFoldDB" id="A0A926D2D4"/>
<feature type="transmembrane region" description="Helical" evidence="4">
    <location>
        <begin position="12"/>
        <end position="34"/>
    </location>
</feature>
<organism evidence="7 8">
    <name type="scientific">Luoshenia tenuis</name>
    <dbReference type="NCBI Taxonomy" id="2763654"/>
    <lineage>
        <taxon>Bacteria</taxon>
        <taxon>Bacillati</taxon>
        <taxon>Bacillota</taxon>
        <taxon>Clostridia</taxon>
        <taxon>Christensenellales</taxon>
        <taxon>Christensenellaceae</taxon>
        <taxon>Luoshenia</taxon>
    </lineage>
</organism>
<dbReference type="RefSeq" id="WP_249285939.1">
    <property type="nucleotide sequence ID" value="NZ_JACRSO010000006.1"/>
</dbReference>
<evidence type="ECO:0000256" key="3">
    <source>
        <dbReference type="ARBA" id="ARBA00022840"/>
    </source>
</evidence>
<dbReference type="PANTHER" id="PTHR43024:SF1">
    <property type="entry name" value="UDP-N-ACETYLMURAMOYL-TRIPEPTIDE--D-ALANYL-D-ALANINE LIGASE"/>
    <property type="match status" value="1"/>
</dbReference>
<evidence type="ECO:0000256" key="1">
    <source>
        <dbReference type="ARBA" id="ARBA00022598"/>
    </source>
</evidence>
<dbReference type="GO" id="GO:0016881">
    <property type="term" value="F:acid-amino acid ligase activity"/>
    <property type="evidence" value="ECO:0007669"/>
    <property type="project" value="InterPro"/>
</dbReference>
<dbReference type="PANTHER" id="PTHR43024">
    <property type="entry name" value="UDP-N-ACETYLMURAMOYL-TRIPEPTIDE--D-ALANYL-D-ALANINE LIGASE"/>
    <property type="match status" value="1"/>
</dbReference>
<evidence type="ECO:0000259" key="6">
    <source>
        <dbReference type="Pfam" id="PF08245"/>
    </source>
</evidence>
<feature type="transmembrane region" description="Helical" evidence="4">
    <location>
        <begin position="85"/>
        <end position="103"/>
    </location>
</feature>
<feature type="domain" description="Mur ligase C-terminal" evidence="5">
    <location>
        <begin position="420"/>
        <end position="541"/>
    </location>
</feature>
<keyword evidence="4" id="KW-0472">Membrane</keyword>
<dbReference type="Pfam" id="PF02875">
    <property type="entry name" value="Mur_ligase_C"/>
    <property type="match status" value="1"/>
</dbReference>
<evidence type="ECO:0000313" key="8">
    <source>
        <dbReference type="Proteomes" id="UP000654279"/>
    </source>
</evidence>
<evidence type="ECO:0000313" key="7">
    <source>
        <dbReference type="EMBL" id="MBC8530214.1"/>
    </source>
</evidence>
<dbReference type="Gene3D" id="3.90.190.20">
    <property type="entry name" value="Mur ligase, C-terminal domain"/>
    <property type="match status" value="1"/>
</dbReference>